<gene>
    <name evidence="1" type="ORF">GSLYS_00021763001</name>
    <name evidence="2" type="ORF">GSLYS_00022228001</name>
    <name evidence="3" type="ORF">GSLYS_00022297001</name>
</gene>
<dbReference type="Proteomes" id="UP001497497">
    <property type="component" value="Unassembled WGS sequence"/>
</dbReference>
<name>A0AAV2IMS4_LYMST</name>
<protein>
    <submittedName>
        <fullName evidence="1">Uncharacterized protein</fullName>
    </submittedName>
</protein>
<sequence>FVFSGFRIPLSANIQSPAFKQQTEMGLANAYYLARVRQEEIKNGTYVPLTRRRKRLASATNDPNTQVDVRFDV</sequence>
<evidence type="ECO:0000313" key="3">
    <source>
        <dbReference type="EMBL" id="CAL1548980.1"/>
    </source>
</evidence>
<dbReference type="EMBL" id="CAXITT010002567">
    <property type="protein sequence ID" value="CAL1548980.1"/>
    <property type="molecule type" value="Genomic_DNA"/>
</dbReference>
<keyword evidence="4" id="KW-1185">Reference proteome</keyword>
<evidence type="ECO:0000313" key="2">
    <source>
        <dbReference type="EMBL" id="CAL1548911.1"/>
    </source>
</evidence>
<reference evidence="1 4" key="1">
    <citation type="submission" date="2024-04" db="EMBL/GenBank/DDBJ databases">
        <authorList>
            <consortium name="Genoscope - CEA"/>
            <person name="William W."/>
        </authorList>
    </citation>
    <scope>NUCLEOTIDE SEQUENCE [LARGE SCALE GENOMIC DNA]</scope>
</reference>
<dbReference type="AlphaFoldDB" id="A0AAV2IMS4"/>
<evidence type="ECO:0000313" key="1">
    <source>
        <dbReference type="EMBL" id="CAL1548446.1"/>
    </source>
</evidence>
<proteinExistence type="predicted"/>
<accession>A0AAV2IMS4</accession>
<dbReference type="EMBL" id="CAXITT010002120">
    <property type="protein sequence ID" value="CAL1548911.1"/>
    <property type="molecule type" value="Genomic_DNA"/>
</dbReference>
<comment type="caution">
    <text evidence="1">The sequence shown here is derived from an EMBL/GenBank/DDBJ whole genome shotgun (WGS) entry which is preliminary data.</text>
</comment>
<dbReference type="EMBL" id="CAXITT010001354">
    <property type="protein sequence ID" value="CAL1548446.1"/>
    <property type="molecule type" value="Genomic_DNA"/>
</dbReference>
<feature type="non-terminal residue" evidence="1">
    <location>
        <position position="1"/>
    </location>
</feature>
<organism evidence="1 4">
    <name type="scientific">Lymnaea stagnalis</name>
    <name type="common">Great pond snail</name>
    <name type="synonym">Helix stagnalis</name>
    <dbReference type="NCBI Taxonomy" id="6523"/>
    <lineage>
        <taxon>Eukaryota</taxon>
        <taxon>Metazoa</taxon>
        <taxon>Spiralia</taxon>
        <taxon>Lophotrochozoa</taxon>
        <taxon>Mollusca</taxon>
        <taxon>Gastropoda</taxon>
        <taxon>Heterobranchia</taxon>
        <taxon>Euthyneura</taxon>
        <taxon>Panpulmonata</taxon>
        <taxon>Hygrophila</taxon>
        <taxon>Lymnaeoidea</taxon>
        <taxon>Lymnaeidae</taxon>
        <taxon>Lymnaea</taxon>
    </lineage>
</organism>
<evidence type="ECO:0000313" key="4">
    <source>
        <dbReference type="Proteomes" id="UP001497497"/>
    </source>
</evidence>